<proteinExistence type="inferred from homology"/>
<dbReference type="AlphaFoldDB" id="I7ZIZ1"/>
<reference evidence="13 14" key="1">
    <citation type="journal article" date="2012" name="J. Bacteriol.">
        <title>Genome Sequence of n-Alkane-Degrading Hydrocarboniphaga effusa Strain AP103T (ATCC BAA-332T).</title>
        <authorList>
            <person name="Chang H.K."/>
            <person name="Zylstra G.J."/>
            <person name="Chae J.C."/>
        </authorList>
    </citation>
    <scope>NUCLEOTIDE SEQUENCE [LARGE SCALE GENOMIC DNA]</scope>
    <source>
        <strain evidence="13 14">AP103</strain>
    </source>
</reference>
<dbReference type="Pfam" id="PF06974">
    <property type="entry name" value="WS_DGAT_C"/>
    <property type="match status" value="1"/>
</dbReference>
<protein>
    <recommendedName>
        <fullName evidence="4">diacylglycerol O-acyltransferase</fullName>
        <ecNumber evidence="4">2.3.1.20</ecNumber>
    </recommendedName>
</protein>
<dbReference type="NCBIfam" id="TIGR02946">
    <property type="entry name" value="acyl_WS_DGAT"/>
    <property type="match status" value="1"/>
</dbReference>
<sequence>MEKRMARQMNPLDASWLFVDSARTPMQVGVLAIFSLPDDAGSDFIKNLFAHLRKPSGFAAPFNLKLRGSRLLPGAHRLIPAWIEETRIDLDYHLRHSALPQPGGERELGVLISRLHSYPLDFSKPLWECHIIEGLENDRFALYMKMHHSLVDGVGGMRMLSRLLSADPNVVDLPPPWASGSGEKSHAGKSAGANWQQLIEQARRQAQFVPSLAKAIGETWKESLQHRHPELGSPFRAPLSLLNGKIGAQRRFATQHYDLARIRALAKRAKGTVNDVFLCLCAGALRRYLEELGVLPDEPLTAGLPVSVRANDDVGSGNAISFIIANLHTHIADPLERLAAIRKSTQLAKQRFQNLPREAINSYTSLFMAPFMLQLLSGLGGITRPMFNLTISNVPGPDSIRYFNGAKMEQMYPVSLLAHGQALNITVFSYAGQFNVGYTGCRDTLPHVQRLSVYTGEALEELETLLGAAGS</sequence>
<evidence type="ECO:0000256" key="6">
    <source>
        <dbReference type="ARBA" id="ARBA00022679"/>
    </source>
</evidence>
<name>I7ZIZ1_9GAMM</name>
<dbReference type="InterPro" id="IPR045034">
    <property type="entry name" value="O-acyltransferase_WSD1-like"/>
</dbReference>
<comment type="catalytic activity">
    <reaction evidence="10">
        <text>an acyl-CoA + a 1,2-diacyl-sn-glycerol = a triacyl-sn-glycerol + CoA</text>
        <dbReference type="Rhea" id="RHEA:10868"/>
        <dbReference type="ChEBI" id="CHEBI:17815"/>
        <dbReference type="ChEBI" id="CHEBI:57287"/>
        <dbReference type="ChEBI" id="CHEBI:58342"/>
        <dbReference type="ChEBI" id="CHEBI:64615"/>
        <dbReference type="EC" id="2.3.1.20"/>
    </reaction>
</comment>
<dbReference type="Pfam" id="PF03007">
    <property type="entry name" value="WS_DGAT_cat"/>
    <property type="match status" value="1"/>
</dbReference>
<comment type="similarity">
    <text evidence="3">Belongs to the long-chain O-acyltransferase family.</text>
</comment>
<evidence type="ECO:0000313" key="14">
    <source>
        <dbReference type="Proteomes" id="UP000003704"/>
    </source>
</evidence>
<dbReference type="Proteomes" id="UP000003704">
    <property type="component" value="Unassembled WGS sequence"/>
</dbReference>
<comment type="pathway">
    <text evidence="1">Glycerolipid metabolism; triacylglycerol biosynthesis.</text>
</comment>
<dbReference type="GO" id="GO:0019432">
    <property type="term" value="P:triglyceride biosynthetic process"/>
    <property type="evidence" value="ECO:0007669"/>
    <property type="project" value="UniProtKB-UniPathway"/>
</dbReference>
<dbReference type="InterPro" id="IPR014292">
    <property type="entry name" value="Acyl_transf_WS/DGAT"/>
</dbReference>
<feature type="domain" description="O-acyltransferase WSD1-like N-terminal" evidence="11">
    <location>
        <begin position="9"/>
        <end position="277"/>
    </location>
</feature>
<evidence type="ECO:0000256" key="5">
    <source>
        <dbReference type="ARBA" id="ARBA00022516"/>
    </source>
</evidence>
<evidence type="ECO:0000256" key="1">
    <source>
        <dbReference type="ARBA" id="ARBA00004771"/>
    </source>
</evidence>
<dbReference type="InterPro" id="IPR009721">
    <property type="entry name" value="O-acyltransferase_WSD1_C"/>
</dbReference>
<dbReference type="InterPro" id="IPR004255">
    <property type="entry name" value="O-acyltransferase_WSD1_N"/>
</dbReference>
<evidence type="ECO:0000256" key="2">
    <source>
        <dbReference type="ARBA" id="ARBA00005189"/>
    </source>
</evidence>
<evidence type="ECO:0000259" key="12">
    <source>
        <dbReference type="Pfam" id="PF06974"/>
    </source>
</evidence>
<keyword evidence="7" id="KW-0319">Glycerol metabolism</keyword>
<comment type="pathway">
    <text evidence="2">Lipid metabolism.</text>
</comment>
<dbReference type="STRING" id="1172194.WQQ_18640"/>
<dbReference type="EC" id="2.3.1.20" evidence="4"/>
<evidence type="ECO:0000256" key="8">
    <source>
        <dbReference type="ARBA" id="ARBA00023098"/>
    </source>
</evidence>
<evidence type="ECO:0000259" key="11">
    <source>
        <dbReference type="Pfam" id="PF03007"/>
    </source>
</evidence>
<dbReference type="GO" id="GO:0001666">
    <property type="term" value="P:response to hypoxia"/>
    <property type="evidence" value="ECO:0007669"/>
    <property type="project" value="TreeGrafter"/>
</dbReference>
<keyword evidence="5" id="KW-0444">Lipid biosynthesis</keyword>
<keyword evidence="14" id="KW-1185">Reference proteome</keyword>
<dbReference type="InterPro" id="IPR023213">
    <property type="entry name" value="CAT-like_dom_sf"/>
</dbReference>
<dbReference type="UniPathway" id="UPA00282"/>
<evidence type="ECO:0000256" key="10">
    <source>
        <dbReference type="ARBA" id="ARBA00048109"/>
    </source>
</evidence>
<dbReference type="GO" id="GO:0051701">
    <property type="term" value="P:biological process involved in interaction with host"/>
    <property type="evidence" value="ECO:0007669"/>
    <property type="project" value="TreeGrafter"/>
</dbReference>
<keyword evidence="8" id="KW-0443">Lipid metabolism</keyword>
<dbReference type="PATRIC" id="fig|1172194.4.peg.1805"/>
<dbReference type="GO" id="GO:0071731">
    <property type="term" value="P:response to nitric oxide"/>
    <property type="evidence" value="ECO:0007669"/>
    <property type="project" value="TreeGrafter"/>
</dbReference>
<dbReference type="PANTHER" id="PTHR31650:SF1">
    <property type="entry name" value="WAX ESTER SYNTHASE_DIACYLGLYCEROL ACYLTRANSFERASE 4-RELATED"/>
    <property type="match status" value="1"/>
</dbReference>
<accession>I7ZIZ1</accession>
<organism evidence="13 14">
    <name type="scientific">Hydrocarboniphaga effusa AP103</name>
    <dbReference type="NCBI Taxonomy" id="1172194"/>
    <lineage>
        <taxon>Bacteria</taxon>
        <taxon>Pseudomonadati</taxon>
        <taxon>Pseudomonadota</taxon>
        <taxon>Gammaproteobacteria</taxon>
        <taxon>Nevskiales</taxon>
        <taxon>Nevskiaceae</taxon>
        <taxon>Hydrocarboniphaga</taxon>
    </lineage>
</organism>
<evidence type="ECO:0000256" key="3">
    <source>
        <dbReference type="ARBA" id="ARBA00009587"/>
    </source>
</evidence>
<dbReference type="PANTHER" id="PTHR31650">
    <property type="entry name" value="O-ACYLTRANSFERASE (WSD1-LIKE) FAMILY PROTEIN"/>
    <property type="match status" value="1"/>
</dbReference>
<keyword evidence="9 13" id="KW-0012">Acyltransferase</keyword>
<gene>
    <name evidence="13" type="ORF">WQQ_18640</name>
</gene>
<evidence type="ECO:0000256" key="7">
    <source>
        <dbReference type="ARBA" id="ARBA00022798"/>
    </source>
</evidence>
<dbReference type="GO" id="GO:0006071">
    <property type="term" value="P:glycerol metabolic process"/>
    <property type="evidence" value="ECO:0007669"/>
    <property type="project" value="UniProtKB-KW"/>
</dbReference>
<dbReference type="Gene3D" id="3.30.559.10">
    <property type="entry name" value="Chloramphenicol acetyltransferase-like domain"/>
    <property type="match status" value="1"/>
</dbReference>
<evidence type="ECO:0000313" key="13">
    <source>
        <dbReference type="EMBL" id="EIT71727.1"/>
    </source>
</evidence>
<dbReference type="Gene3D" id="3.30.559.30">
    <property type="entry name" value="Nonribosomal peptide synthetase, condensation domain"/>
    <property type="match status" value="1"/>
</dbReference>
<comment type="caution">
    <text evidence="13">The sequence shown here is derived from an EMBL/GenBank/DDBJ whole genome shotgun (WGS) entry which is preliminary data.</text>
</comment>
<dbReference type="EMBL" id="AKGD01000001">
    <property type="protein sequence ID" value="EIT71727.1"/>
    <property type="molecule type" value="Genomic_DNA"/>
</dbReference>
<dbReference type="GO" id="GO:0005886">
    <property type="term" value="C:plasma membrane"/>
    <property type="evidence" value="ECO:0007669"/>
    <property type="project" value="TreeGrafter"/>
</dbReference>
<dbReference type="GO" id="GO:0004144">
    <property type="term" value="F:diacylglycerol O-acyltransferase activity"/>
    <property type="evidence" value="ECO:0007669"/>
    <property type="project" value="UniProtKB-EC"/>
</dbReference>
<evidence type="ECO:0000256" key="9">
    <source>
        <dbReference type="ARBA" id="ARBA00023315"/>
    </source>
</evidence>
<evidence type="ECO:0000256" key="4">
    <source>
        <dbReference type="ARBA" id="ARBA00013244"/>
    </source>
</evidence>
<keyword evidence="6 13" id="KW-0808">Transferase</keyword>
<feature type="domain" description="O-acyltransferase WSD1 C-terminal" evidence="12">
    <location>
        <begin position="317"/>
        <end position="462"/>
    </location>
</feature>
<dbReference type="SUPFAM" id="SSF52777">
    <property type="entry name" value="CoA-dependent acyltransferases"/>
    <property type="match status" value="2"/>
</dbReference>